<comment type="caution">
    <text evidence="9">The sequence shown here is derived from an EMBL/GenBank/DDBJ whole genome shotgun (WGS) entry which is preliminary data.</text>
</comment>
<evidence type="ECO:0000256" key="1">
    <source>
        <dbReference type="ARBA" id="ARBA00004141"/>
    </source>
</evidence>
<reference evidence="9 10" key="1">
    <citation type="submission" date="2018-07" db="EMBL/GenBank/DDBJ databases">
        <title>Genomic Encyclopedia of Type Strains, Phase IV (KMG-IV): sequencing the most valuable type-strain genomes for metagenomic binning, comparative biology and taxonomic classification.</title>
        <authorList>
            <person name="Goeker M."/>
        </authorList>
    </citation>
    <scope>NUCLEOTIDE SEQUENCE [LARGE SCALE GENOMIC DNA]</scope>
    <source>
        <strain evidence="9 10">DSM 4134</strain>
    </source>
</reference>
<organism evidence="9 10">
    <name type="scientific">Marinoscillum furvescens DSM 4134</name>
    <dbReference type="NCBI Taxonomy" id="1122208"/>
    <lineage>
        <taxon>Bacteria</taxon>
        <taxon>Pseudomonadati</taxon>
        <taxon>Bacteroidota</taxon>
        <taxon>Cytophagia</taxon>
        <taxon>Cytophagales</taxon>
        <taxon>Reichenbachiellaceae</taxon>
        <taxon>Marinoscillum</taxon>
    </lineage>
</organism>
<feature type="transmembrane region" description="Helical" evidence="7">
    <location>
        <begin position="140"/>
        <end position="161"/>
    </location>
</feature>
<feature type="transmembrane region" description="Helical" evidence="7">
    <location>
        <begin position="173"/>
        <end position="195"/>
    </location>
</feature>
<dbReference type="EMBL" id="QREG01000017">
    <property type="protein sequence ID" value="RED95604.1"/>
    <property type="molecule type" value="Genomic_DNA"/>
</dbReference>
<dbReference type="Pfam" id="PF02080">
    <property type="entry name" value="TrkA_C"/>
    <property type="match status" value="1"/>
</dbReference>
<feature type="transmembrane region" description="Helical" evidence="7">
    <location>
        <begin position="6"/>
        <end position="21"/>
    </location>
</feature>
<dbReference type="Proteomes" id="UP000256779">
    <property type="component" value="Unassembled WGS sequence"/>
</dbReference>
<keyword evidence="3 7" id="KW-0812">Transmembrane</keyword>
<feature type="transmembrane region" description="Helical" evidence="7">
    <location>
        <begin position="115"/>
        <end position="133"/>
    </location>
</feature>
<dbReference type="SUPFAM" id="SSF116726">
    <property type="entry name" value="TrkA C-terminal domain-like"/>
    <property type="match status" value="2"/>
</dbReference>
<feature type="domain" description="RCK C-terminal" evidence="8">
    <location>
        <begin position="302"/>
        <end position="386"/>
    </location>
</feature>
<evidence type="ECO:0000313" key="10">
    <source>
        <dbReference type="Proteomes" id="UP000256779"/>
    </source>
</evidence>
<dbReference type="OrthoDB" id="9765532at2"/>
<dbReference type="PROSITE" id="PS01271">
    <property type="entry name" value="NA_SULFATE"/>
    <property type="match status" value="1"/>
</dbReference>
<dbReference type="PANTHER" id="PTHR43652">
    <property type="entry name" value="BASIC AMINO ACID ANTIPORTER YFCC-RELATED"/>
    <property type="match status" value="1"/>
</dbReference>
<dbReference type="PROSITE" id="PS51202">
    <property type="entry name" value="RCK_C"/>
    <property type="match status" value="2"/>
</dbReference>
<dbReference type="InterPro" id="IPR036721">
    <property type="entry name" value="RCK_C_sf"/>
</dbReference>
<dbReference type="GO" id="GO:0006813">
    <property type="term" value="P:potassium ion transport"/>
    <property type="evidence" value="ECO:0007669"/>
    <property type="project" value="InterPro"/>
</dbReference>
<feature type="transmembrane region" description="Helical" evidence="7">
    <location>
        <begin position="51"/>
        <end position="71"/>
    </location>
</feature>
<sequence length="599" mass="65943">MSTDAIIVLMVIGAAVVLFATEWLSIDLVAILIMVTLTVTGVISTEEGLSGFSNPATITVAFMFVLSYALLKTGSLQRIGPYLGPIFKKNFNLGILIMMMFIGVVSAFINNTPIVAMFIPVMVSVANLSGYSPSKLLIPLSYASIFGGMCTMIGTSTNMLVSGIAVKNGLDDFPMFLSAPVGIVFIVVGAIYIYFFGKKLLPDRISEENLSKKFGMRDYLTEIEVLDESEFVGQRIMDSILATELEIDVIEVRRNGGTLFTLPPGDFVIKPKDVLKVRCDVEKIKALKDRLKVNFNTDAVRINENEIQKGDTSILELIITSGSEFEGKNLREMDFRRRYRAIPLAILHREEVVHENLHSVRLNAGDVILTEIKTHRLPNLKRQEMTQKSPFIVLSEEGVIDFNRKKFLTVFAVIAGVVGLATAGVIPIVMSTLLGAMVLVLSKTINMREVYESIEWKIIFLLAGALSLGVAMVNSGLASIISDFLVNELGNYGPVVILSGMYLTTSLLTEIMSNNASAALIAPIAITTADKLDVSPYPFLIAVMIAASASFMTPIGYHTNTMVYTAGQYRFRDFFRIGVWLNLGFWLIATFIIPLFYPF</sequence>
<keyword evidence="5 7" id="KW-1133">Transmembrane helix</keyword>
<feature type="transmembrane region" description="Helical" evidence="7">
    <location>
        <begin position="458"/>
        <end position="477"/>
    </location>
</feature>
<evidence type="ECO:0000313" key="9">
    <source>
        <dbReference type="EMBL" id="RED95604.1"/>
    </source>
</evidence>
<dbReference type="Pfam" id="PF03600">
    <property type="entry name" value="CitMHS"/>
    <property type="match status" value="1"/>
</dbReference>
<feature type="transmembrane region" description="Helical" evidence="7">
    <location>
        <begin position="489"/>
        <end position="508"/>
    </location>
</feature>
<protein>
    <submittedName>
        <fullName evidence="9">TrkA family protein</fullName>
    </submittedName>
</protein>
<dbReference type="InterPro" id="IPR004680">
    <property type="entry name" value="Cit_transptr-like_dom"/>
</dbReference>
<evidence type="ECO:0000256" key="3">
    <source>
        <dbReference type="ARBA" id="ARBA00022692"/>
    </source>
</evidence>
<name>A0A3D9L2F5_MARFU</name>
<dbReference type="PANTHER" id="PTHR43652:SF2">
    <property type="entry name" value="BASIC AMINO ACID ANTIPORTER YFCC-RELATED"/>
    <property type="match status" value="1"/>
</dbReference>
<dbReference type="InterPro" id="IPR051679">
    <property type="entry name" value="DASS-Related_Transporters"/>
</dbReference>
<feature type="transmembrane region" description="Helical" evidence="7">
    <location>
        <begin position="537"/>
        <end position="557"/>
    </location>
</feature>
<evidence type="ECO:0000256" key="2">
    <source>
        <dbReference type="ARBA" id="ARBA00022448"/>
    </source>
</evidence>
<proteinExistence type="predicted"/>
<dbReference type="GO" id="GO:0005886">
    <property type="term" value="C:plasma membrane"/>
    <property type="evidence" value="ECO:0007669"/>
    <property type="project" value="TreeGrafter"/>
</dbReference>
<evidence type="ECO:0000256" key="5">
    <source>
        <dbReference type="ARBA" id="ARBA00022989"/>
    </source>
</evidence>
<evidence type="ECO:0000256" key="7">
    <source>
        <dbReference type="SAM" id="Phobius"/>
    </source>
</evidence>
<dbReference type="Gene3D" id="3.30.70.1450">
    <property type="entry name" value="Regulator of K+ conductance, C-terminal domain"/>
    <property type="match status" value="2"/>
</dbReference>
<feature type="transmembrane region" description="Helical" evidence="7">
    <location>
        <begin position="410"/>
        <end position="438"/>
    </location>
</feature>
<gene>
    <name evidence="9" type="ORF">C7460_11754</name>
</gene>
<comment type="subcellular location">
    <subcellularLocation>
        <location evidence="1">Membrane</location>
        <topology evidence="1">Multi-pass membrane protein</topology>
    </subcellularLocation>
</comment>
<accession>A0A3D9L2F5</accession>
<keyword evidence="4" id="KW-0677">Repeat</keyword>
<feature type="transmembrane region" description="Helical" evidence="7">
    <location>
        <begin position="577"/>
        <end position="597"/>
    </location>
</feature>
<keyword evidence="2" id="KW-0813">Transport</keyword>
<dbReference type="GO" id="GO:0008324">
    <property type="term" value="F:monoatomic cation transmembrane transporter activity"/>
    <property type="evidence" value="ECO:0007669"/>
    <property type="project" value="InterPro"/>
</dbReference>
<keyword evidence="6 7" id="KW-0472">Membrane</keyword>
<dbReference type="InterPro" id="IPR006037">
    <property type="entry name" value="RCK_C"/>
</dbReference>
<dbReference type="AlphaFoldDB" id="A0A3D9L2F5"/>
<feature type="domain" description="RCK C-terminal" evidence="8">
    <location>
        <begin position="208"/>
        <end position="293"/>
    </location>
</feature>
<evidence type="ECO:0000259" key="8">
    <source>
        <dbReference type="PROSITE" id="PS51202"/>
    </source>
</evidence>
<dbReference type="RefSeq" id="WP_115869243.1">
    <property type="nucleotide sequence ID" value="NZ_QREG01000017.1"/>
</dbReference>
<dbReference type="InterPro" id="IPR031312">
    <property type="entry name" value="Na/sul_symport_CS"/>
</dbReference>
<keyword evidence="10" id="KW-1185">Reference proteome</keyword>
<evidence type="ECO:0000256" key="4">
    <source>
        <dbReference type="ARBA" id="ARBA00022737"/>
    </source>
</evidence>
<evidence type="ECO:0000256" key="6">
    <source>
        <dbReference type="ARBA" id="ARBA00023136"/>
    </source>
</evidence>
<feature type="transmembrane region" description="Helical" evidence="7">
    <location>
        <begin position="91"/>
        <end position="109"/>
    </location>
</feature>